<evidence type="ECO:0000256" key="1">
    <source>
        <dbReference type="ARBA" id="ARBA00022553"/>
    </source>
</evidence>
<dbReference type="EMBL" id="JAXOJX010000034">
    <property type="protein sequence ID" value="MDZ5458742.1"/>
    <property type="molecule type" value="Genomic_DNA"/>
</dbReference>
<keyword evidence="11" id="KW-1185">Reference proteome</keyword>
<dbReference type="Gene3D" id="3.40.50.2300">
    <property type="match status" value="1"/>
</dbReference>
<evidence type="ECO:0000259" key="8">
    <source>
        <dbReference type="PROSITE" id="PS50110"/>
    </source>
</evidence>
<evidence type="ECO:0000256" key="2">
    <source>
        <dbReference type="ARBA" id="ARBA00023012"/>
    </source>
</evidence>
<comment type="caution">
    <text evidence="10">The sequence shown here is derived from an EMBL/GenBank/DDBJ whole genome shotgun (WGS) entry which is preliminary data.</text>
</comment>
<feature type="DNA-binding region" description="OmpR/PhoB-type" evidence="7">
    <location>
        <begin position="147"/>
        <end position="247"/>
    </location>
</feature>
<keyword evidence="2" id="KW-0902">Two-component regulatory system</keyword>
<name>A0ABU5IHV5_9BURK</name>
<protein>
    <submittedName>
        <fullName evidence="10">Response regulator transcription factor</fullName>
    </submittedName>
</protein>
<keyword evidence="3" id="KW-0805">Transcription regulation</keyword>
<dbReference type="Gene3D" id="1.10.10.10">
    <property type="entry name" value="Winged helix-like DNA-binding domain superfamily/Winged helix DNA-binding domain"/>
    <property type="match status" value="1"/>
</dbReference>
<feature type="domain" description="Response regulatory" evidence="8">
    <location>
        <begin position="17"/>
        <end position="130"/>
    </location>
</feature>
<dbReference type="SMART" id="SM00448">
    <property type="entry name" value="REC"/>
    <property type="match status" value="1"/>
</dbReference>
<evidence type="ECO:0000259" key="9">
    <source>
        <dbReference type="PROSITE" id="PS51755"/>
    </source>
</evidence>
<evidence type="ECO:0000256" key="6">
    <source>
        <dbReference type="PROSITE-ProRule" id="PRU00169"/>
    </source>
</evidence>
<keyword evidence="5" id="KW-0804">Transcription</keyword>
<dbReference type="InterPro" id="IPR016032">
    <property type="entry name" value="Sig_transdc_resp-reg_C-effctor"/>
</dbReference>
<dbReference type="SUPFAM" id="SSF46894">
    <property type="entry name" value="C-terminal effector domain of the bipartite response regulators"/>
    <property type="match status" value="1"/>
</dbReference>
<dbReference type="InterPro" id="IPR036388">
    <property type="entry name" value="WH-like_DNA-bd_sf"/>
</dbReference>
<keyword evidence="1 6" id="KW-0597">Phosphoprotein</keyword>
<feature type="domain" description="OmpR/PhoB-type" evidence="9">
    <location>
        <begin position="147"/>
        <end position="247"/>
    </location>
</feature>
<dbReference type="PANTHER" id="PTHR48111:SF4">
    <property type="entry name" value="DNA-BINDING DUAL TRANSCRIPTIONAL REGULATOR OMPR"/>
    <property type="match status" value="1"/>
</dbReference>
<dbReference type="RefSeq" id="WP_322466743.1">
    <property type="nucleotide sequence ID" value="NZ_JAXOJX010000034.1"/>
</dbReference>
<evidence type="ECO:0000256" key="5">
    <source>
        <dbReference type="ARBA" id="ARBA00023163"/>
    </source>
</evidence>
<evidence type="ECO:0000256" key="7">
    <source>
        <dbReference type="PROSITE-ProRule" id="PRU01091"/>
    </source>
</evidence>
<dbReference type="Gene3D" id="6.10.250.690">
    <property type="match status" value="1"/>
</dbReference>
<dbReference type="InterPro" id="IPR001789">
    <property type="entry name" value="Sig_transdc_resp-reg_receiver"/>
</dbReference>
<gene>
    <name evidence="10" type="ORF">SM757_19360</name>
</gene>
<keyword evidence="4 7" id="KW-0238">DNA-binding</keyword>
<evidence type="ECO:0000256" key="3">
    <source>
        <dbReference type="ARBA" id="ARBA00023015"/>
    </source>
</evidence>
<dbReference type="InterPro" id="IPR039420">
    <property type="entry name" value="WalR-like"/>
</dbReference>
<feature type="modified residue" description="4-aspartylphosphate" evidence="6">
    <location>
        <position position="66"/>
    </location>
</feature>
<evidence type="ECO:0000256" key="4">
    <source>
        <dbReference type="ARBA" id="ARBA00023125"/>
    </source>
</evidence>
<dbReference type="PANTHER" id="PTHR48111">
    <property type="entry name" value="REGULATOR OF RPOS"/>
    <property type="match status" value="1"/>
</dbReference>
<dbReference type="InterPro" id="IPR011006">
    <property type="entry name" value="CheY-like_superfamily"/>
</dbReference>
<evidence type="ECO:0000313" key="10">
    <source>
        <dbReference type="EMBL" id="MDZ5458742.1"/>
    </source>
</evidence>
<accession>A0ABU5IHV5</accession>
<evidence type="ECO:0000313" key="11">
    <source>
        <dbReference type="Proteomes" id="UP001293718"/>
    </source>
</evidence>
<sequence>MQTVQEPVPTGPVNPPHILVVDDDPALRELLAGYLGDNECRVTAVADGRALFEAFDREAIDLVVLDLRLPGEDGLMLARRLRERAPVPIVLLTGKAEEADRVMGLELGADDYVTKPFSPRELLARIRAVLRRYRLPAQVAAVRDEQRRAFRFAGWELNLRTRRLSAPDGRRIELSNQEFNLLAALCAAPQRVLSRDQLLDLSRLHGAEVYDRTIDVQILRLRRKLEANPSQPALILTERGAGYLFAAPVETLY</sequence>
<dbReference type="Pfam" id="PF00486">
    <property type="entry name" value="Trans_reg_C"/>
    <property type="match status" value="1"/>
</dbReference>
<dbReference type="PROSITE" id="PS51755">
    <property type="entry name" value="OMPR_PHOB"/>
    <property type="match status" value="1"/>
</dbReference>
<dbReference type="Proteomes" id="UP001293718">
    <property type="component" value="Unassembled WGS sequence"/>
</dbReference>
<dbReference type="InterPro" id="IPR001867">
    <property type="entry name" value="OmpR/PhoB-type_DNA-bd"/>
</dbReference>
<dbReference type="PROSITE" id="PS50110">
    <property type="entry name" value="RESPONSE_REGULATORY"/>
    <property type="match status" value="1"/>
</dbReference>
<organism evidence="10 11">
    <name type="scientific">Azohydromonas lata</name>
    <dbReference type="NCBI Taxonomy" id="45677"/>
    <lineage>
        <taxon>Bacteria</taxon>
        <taxon>Pseudomonadati</taxon>
        <taxon>Pseudomonadota</taxon>
        <taxon>Betaproteobacteria</taxon>
        <taxon>Burkholderiales</taxon>
        <taxon>Sphaerotilaceae</taxon>
        <taxon>Azohydromonas</taxon>
    </lineage>
</organism>
<proteinExistence type="predicted"/>
<dbReference type="Pfam" id="PF00072">
    <property type="entry name" value="Response_reg"/>
    <property type="match status" value="1"/>
</dbReference>
<dbReference type="CDD" id="cd00383">
    <property type="entry name" value="trans_reg_C"/>
    <property type="match status" value="1"/>
</dbReference>
<dbReference type="SMART" id="SM00862">
    <property type="entry name" value="Trans_reg_C"/>
    <property type="match status" value="1"/>
</dbReference>
<dbReference type="SUPFAM" id="SSF52172">
    <property type="entry name" value="CheY-like"/>
    <property type="match status" value="1"/>
</dbReference>
<reference evidence="10 11" key="1">
    <citation type="submission" date="2023-11" db="EMBL/GenBank/DDBJ databases">
        <title>Draft genome of Azohydromonas lata strain H1 (DSM1123), a polyhydroxyalkanoate producer.</title>
        <authorList>
            <person name="Traversa D."/>
            <person name="D'Addabbo P."/>
            <person name="Pazzani C."/>
            <person name="Manzari C."/>
            <person name="Chiara M."/>
            <person name="Scrascia M."/>
        </authorList>
    </citation>
    <scope>NUCLEOTIDE SEQUENCE [LARGE SCALE GENOMIC DNA]</scope>
    <source>
        <strain evidence="10 11">H1</strain>
    </source>
</reference>